<dbReference type="GO" id="GO:0000729">
    <property type="term" value="P:DNA double-strand break processing"/>
    <property type="evidence" value="ECO:0007669"/>
    <property type="project" value="TreeGrafter"/>
</dbReference>
<comment type="caution">
    <text evidence="7">The sequence shown here is derived from an EMBL/GenBank/DDBJ whole genome shotgun (WGS) entry which is preliminary data.</text>
</comment>
<dbReference type="Gene3D" id="1.10.10.10">
    <property type="entry name" value="Winged helix-like DNA-binding domain superfamily/Winged helix DNA-binding domain"/>
    <property type="match status" value="1"/>
</dbReference>
<dbReference type="GO" id="GO:0000793">
    <property type="term" value="C:condensed chromosome"/>
    <property type="evidence" value="ECO:0007669"/>
    <property type="project" value="TreeGrafter"/>
</dbReference>
<feature type="non-terminal residue" evidence="7">
    <location>
        <position position="1"/>
    </location>
</feature>
<dbReference type="GO" id="GO:0003697">
    <property type="term" value="F:single-stranded DNA binding"/>
    <property type="evidence" value="ECO:0007669"/>
    <property type="project" value="TreeGrafter"/>
</dbReference>
<evidence type="ECO:0000259" key="6">
    <source>
        <dbReference type="Pfam" id="PF17906"/>
    </source>
</evidence>
<evidence type="ECO:0000313" key="7">
    <source>
        <dbReference type="EMBL" id="KAG5322291.1"/>
    </source>
</evidence>
<evidence type="ECO:0000313" key="8">
    <source>
        <dbReference type="Proteomes" id="UP000668214"/>
    </source>
</evidence>
<dbReference type="Gene3D" id="1.10.10.1450">
    <property type="match status" value="1"/>
</dbReference>
<evidence type="ECO:0000256" key="1">
    <source>
        <dbReference type="ARBA" id="ARBA00004656"/>
    </source>
</evidence>
<dbReference type="InterPro" id="IPR052709">
    <property type="entry name" value="Transposase-MT_Hybrid"/>
</dbReference>
<feature type="domain" description="Mos1 transposase HTH" evidence="6">
    <location>
        <begin position="8"/>
        <end position="57"/>
    </location>
</feature>
<dbReference type="InterPro" id="IPR032143">
    <property type="entry name" value="BORCS7"/>
</dbReference>
<evidence type="ECO:0000256" key="3">
    <source>
        <dbReference type="ARBA" id="ARBA00022295"/>
    </source>
</evidence>
<comment type="subcellular location">
    <subcellularLocation>
        <location evidence="1">Lysosome membrane</location>
    </subcellularLocation>
</comment>
<dbReference type="GO" id="GO:0003690">
    <property type="term" value="F:double-stranded DNA binding"/>
    <property type="evidence" value="ECO:0007669"/>
    <property type="project" value="TreeGrafter"/>
</dbReference>
<dbReference type="PANTHER" id="PTHR46060:SF2">
    <property type="entry name" value="HISTONE-LYSINE N-METHYLTRANSFERASE SETMAR"/>
    <property type="match status" value="1"/>
</dbReference>
<dbReference type="GO" id="GO:0031297">
    <property type="term" value="P:replication fork processing"/>
    <property type="evidence" value="ECO:0007669"/>
    <property type="project" value="TreeGrafter"/>
</dbReference>
<dbReference type="GO" id="GO:0046975">
    <property type="term" value="F:histone H3K36 methyltransferase activity"/>
    <property type="evidence" value="ECO:0007669"/>
    <property type="project" value="TreeGrafter"/>
</dbReference>
<sequence length="292" mass="33807">MSIFVPNKVYLRGILLHYFIQKKSAGEAHRILVQTYGDNALSDTTCRDWFRRFKNNDFQLEDKERSGAPKKFQDKELEQLLDEDPSQTLSELGKILQVDESTVSKRLKGLGMIQKQGHWVPYELKPRNVERRFGTCELLLQRQKKKVFLHHNEIIFLIKISINKTPRSILDNIKSKAYPTINEKQYNMASASSTSARSLFIESKMRLADRVQVNVNNIASLARQIQRGSRSNEILTHAARNFAQQEHGLEMIESNLKKLALIATHLEYQMDAIDKSSTMLEEVTEQVRSMQR</sequence>
<organism evidence="7 8">
    <name type="scientific">Pseudoatta argentina</name>
    <dbReference type="NCBI Taxonomy" id="621737"/>
    <lineage>
        <taxon>Eukaryota</taxon>
        <taxon>Metazoa</taxon>
        <taxon>Ecdysozoa</taxon>
        <taxon>Arthropoda</taxon>
        <taxon>Hexapoda</taxon>
        <taxon>Insecta</taxon>
        <taxon>Pterygota</taxon>
        <taxon>Neoptera</taxon>
        <taxon>Endopterygota</taxon>
        <taxon>Hymenoptera</taxon>
        <taxon>Apocrita</taxon>
        <taxon>Aculeata</taxon>
        <taxon>Formicoidea</taxon>
        <taxon>Formicidae</taxon>
        <taxon>Myrmicinae</taxon>
        <taxon>Pseudoatta</taxon>
    </lineage>
</organism>
<keyword evidence="8" id="KW-1185">Reference proteome</keyword>
<proteinExistence type="inferred from homology"/>
<comment type="similarity">
    <text evidence="2">Belongs to the BORCS7 family.</text>
</comment>
<dbReference type="GO" id="GO:0035861">
    <property type="term" value="C:site of double-strand break"/>
    <property type="evidence" value="ECO:0007669"/>
    <property type="project" value="TreeGrafter"/>
</dbReference>
<dbReference type="GO" id="GO:0044547">
    <property type="term" value="F:DNA topoisomerase binding"/>
    <property type="evidence" value="ECO:0007669"/>
    <property type="project" value="TreeGrafter"/>
</dbReference>
<evidence type="ECO:0000256" key="5">
    <source>
        <dbReference type="ARBA" id="ARBA00023228"/>
    </source>
</evidence>
<dbReference type="GO" id="GO:0015074">
    <property type="term" value="P:DNA integration"/>
    <property type="evidence" value="ECO:0007669"/>
    <property type="project" value="TreeGrafter"/>
</dbReference>
<dbReference type="GO" id="GO:0044774">
    <property type="term" value="P:mitotic DNA integrity checkpoint signaling"/>
    <property type="evidence" value="ECO:0007669"/>
    <property type="project" value="TreeGrafter"/>
</dbReference>
<dbReference type="PANTHER" id="PTHR46060">
    <property type="entry name" value="MARINER MOS1 TRANSPOSASE-LIKE PROTEIN"/>
    <property type="match status" value="1"/>
</dbReference>
<dbReference type="InterPro" id="IPR041426">
    <property type="entry name" value="Mos1_HTH"/>
</dbReference>
<accession>A0A836FCF8</accession>
<keyword evidence="4" id="KW-0472">Membrane</keyword>
<dbReference type="GO" id="GO:0042800">
    <property type="term" value="F:histone H3K4 methyltransferase activity"/>
    <property type="evidence" value="ECO:0007669"/>
    <property type="project" value="TreeGrafter"/>
</dbReference>
<dbReference type="InterPro" id="IPR036388">
    <property type="entry name" value="WH-like_DNA-bd_sf"/>
</dbReference>
<reference evidence="7" key="1">
    <citation type="submission" date="2020-02" db="EMBL/GenBank/DDBJ databases">
        <title>Relaxed selection underlies rapid genomic changes in the transitions from sociality to social parasitism in ants.</title>
        <authorList>
            <person name="Bi X."/>
        </authorList>
    </citation>
    <scope>NUCLEOTIDE SEQUENCE</scope>
    <source>
        <strain evidence="7">BGI-DK2014c</strain>
        <tissue evidence="7">Whole body</tissue>
    </source>
</reference>
<evidence type="ECO:0000256" key="2">
    <source>
        <dbReference type="ARBA" id="ARBA00005433"/>
    </source>
</evidence>
<dbReference type="EMBL" id="JAANIA010000992">
    <property type="protein sequence ID" value="KAG5322291.1"/>
    <property type="molecule type" value="Genomic_DNA"/>
</dbReference>
<dbReference type="GO" id="GO:0000014">
    <property type="term" value="F:single-stranded DNA endodeoxyribonuclease activity"/>
    <property type="evidence" value="ECO:0007669"/>
    <property type="project" value="TreeGrafter"/>
</dbReference>
<dbReference type="GO" id="GO:0005765">
    <property type="term" value="C:lysosomal membrane"/>
    <property type="evidence" value="ECO:0007669"/>
    <property type="project" value="UniProtKB-SubCell"/>
</dbReference>
<keyword evidence="5" id="KW-0458">Lysosome</keyword>
<name>A0A836FCF8_9HYME</name>
<dbReference type="Proteomes" id="UP000668214">
    <property type="component" value="Unassembled WGS sequence"/>
</dbReference>
<dbReference type="AlphaFoldDB" id="A0A836FCF8"/>
<gene>
    <name evidence="7" type="ORF">G6Z78_0009933</name>
</gene>
<dbReference type="Pfam" id="PF17906">
    <property type="entry name" value="HTH_48"/>
    <property type="match status" value="1"/>
</dbReference>
<dbReference type="Pfam" id="PF16088">
    <property type="entry name" value="BORCS7"/>
    <property type="match status" value="1"/>
</dbReference>
<dbReference type="GO" id="GO:0005634">
    <property type="term" value="C:nucleus"/>
    <property type="evidence" value="ECO:0007669"/>
    <property type="project" value="TreeGrafter"/>
</dbReference>
<dbReference type="GO" id="GO:0006303">
    <property type="term" value="P:double-strand break repair via nonhomologous end joining"/>
    <property type="evidence" value="ECO:0007669"/>
    <property type="project" value="TreeGrafter"/>
</dbReference>
<evidence type="ECO:0000256" key="4">
    <source>
        <dbReference type="ARBA" id="ARBA00023136"/>
    </source>
</evidence>
<protein>
    <recommendedName>
        <fullName evidence="3">BLOC-1-related complex subunit 7</fullName>
    </recommendedName>
</protein>
<feature type="non-terminal residue" evidence="7">
    <location>
        <position position="292"/>
    </location>
</feature>